<dbReference type="Pfam" id="PF01522">
    <property type="entry name" value="Polysacc_deac_1"/>
    <property type="match status" value="1"/>
</dbReference>
<dbReference type="GO" id="GO:0016810">
    <property type="term" value="F:hydrolase activity, acting on carbon-nitrogen (but not peptide) bonds"/>
    <property type="evidence" value="ECO:0007669"/>
    <property type="project" value="InterPro"/>
</dbReference>
<dbReference type="PANTHER" id="PTHR34216">
    <property type="match status" value="1"/>
</dbReference>
<sequence length="426" mass="49063">MGMRRAAGAVLLIALLCVALFIDIDRKDIDSRPLVWKGQSGEGEYALQAGGEWYISANALQQAYGVDVHIVDEGNELQLFPTTRPESQWDYQPVFYEGQVITLMYHNVQKNPDNVTFISPEQFEEQLQAIMSSGFHFISMDEYIDYMVNGAPVPANAVLLTFDDGYESFYTEVYPVLRKYHLTATNFVIVGTIDNPKQTKHKKLSWAQMREMKEHGMSFYSHTYNSHAYRPVNERGYLRPMLTWKMYLKKEDRNETEEEYEERIRRDLAKAEKVLKKELGNTNSLLAFPFGAYNSKVLAICRELDIPITFTVRPGINGRNNSNGFRINAGNQQIATPKLIEQMRNRGAHTKVARVKPSRIITWNGAELVLSVPPLVKNGKWYIALKDLQHHFRLSYEMRDADRSIELFPGQYSDKGIEYTATRKLY</sequence>
<dbReference type="Gene3D" id="3.20.20.370">
    <property type="entry name" value="Glycoside hydrolase/deacetylase"/>
    <property type="match status" value="1"/>
</dbReference>
<dbReference type="PANTHER" id="PTHR34216:SF3">
    <property type="entry name" value="POLY-BETA-1,6-N-ACETYL-D-GLUCOSAMINE N-DEACETYLASE"/>
    <property type="match status" value="1"/>
</dbReference>
<dbReference type="AlphaFoldDB" id="H3SLJ2"/>
<evidence type="ECO:0000259" key="3">
    <source>
        <dbReference type="PROSITE" id="PS51677"/>
    </source>
</evidence>
<dbReference type="PROSITE" id="PS51677">
    <property type="entry name" value="NODB"/>
    <property type="match status" value="1"/>
</dbReference>
<dbReference type="InterPro" id="IPR002509">
    <property type="entry name" value="NODB_dom"/>
</dbReference>
<evidence type="ECO:0000313" key="4">
    <source>
        <dbReference type="EMBL" id="EHQ60058.1"/>
    </source>
</evidence>
<reference evidence="4 5" key="1">
    <citation type="journal article" date="2012" name="J. Bacteriol.">
        <title>Genome Sequence of the Pattern-Forming Social Bacterium Paenibacillus dendritiformis C454 Chiral Morphotype.</title>
        <authorList>
            <person name="Sirota-Madi A."/>
            <person name="Olender T."/>
            <person name="Helman Y."/>
            <person name="Brainis I."/>
            <person name="Finkelshtein A."/>
            <person name="Roth D."/>
            <person name="Hagai E."/>
            <person name="Leshkowitz D."/>
            <person name="Brodsky L."/>
            <person name="Galatenko V."/>
            <person name="Nikolaev V."/>
            <person name="Gutnick D.L."/>
            <person name="Lancet D."/>
            <person name="Ben-Jacob E."/>
        </authorList>
    </citation>
    <scope>NUCLEOTIDE SEQUENCE [LARGE SCALE GENOMIC DNA]</scope>
    <source>
        <strain evidence="4 5">C454</strain>
    </source>
</reference>
<organism evidence="4 5">
    <name type="scientific">Paenibacillus dendritiformis C454</name>
    <dbReference type="NCBI Taxonomy" id="1131935"/>
    <lineage>
        <taxon>Bacteria</taxon>
        <taxon>Bacillati</taxon>
        <taxon>Bacillota</taxon>
        <taxon>Bacilli</taxon>
        <taxon>Bacillales</taxon>
        <taxon>Paenibacillaceae</taxon>
        <taxon>Paenibacillus</taxon>
    </lineage>
</organism>
<dbReference type="InterPro" id="IPR051398">
    <property type="entry name" value="Polysacch_Deacetylase"/>
</dbReference>
<dbReference type="Proteomes" id="UP000003900">
    <property type="component" value="Unassembled WGS sequence"/>
</dbReference>
<keyword evidence="2" id="KW-0732">Signal</keyword>
<dbReference type="CDD" id="cd10918">
    <property type="entry name" value="CE4_NodB_like_5s_6s"/>
    <property type="match status" value="1"/>
</dbReference>
<dbReference type="STRING" id="1131935.PDENDC454_22144"/>
<comment type="subcellular location">
    <subcellularLocation>
        <location evidence="1">Secreted</location>
    </subcellularLocation>
</comment>
<dbReference type="GO" id="GO:0005576">
    <property type="term" value="C:extracellular region"/>
    <property type="evidence" value="ECO:0007669"/>
    <property type="project" value="UniProtKB-SubCell"/>
</dbReference>
<evidence type="ECO:0000313" key="5">
    <source>
        <dbReference type="Proteomes" id="UP000003900"/>
    </source>
</evidence>
<feature type="domain" description="NodB homology" evidence="3">
    <location>
        <begin position="156"/>
        <end position="426"/>
    </location>
</feature>
<proteinExistence type="predicted"/>
<dbReference type="GO" id="GO:0005975">
    <property type="term" value="P:carbohydrate metabolic process"/>
    <property type="evidence" value="ECO:0007669"/>
    <property type="project" value="InterPro"/>
</dbReference>
<dbReference type="SUPFAM" id="SSF88713">
    <property type="entry name" value="Glycoside hydrolase/deacetylase"/>
    <property type="match status" value="1"/>
</dbReference>
<evidence type="ECO:0000256" key="2">
    <source>
        <dbReference type="ARBA" id="ARBA00022729"/>
    </source>
</evidence>
<name>H3SLJ2_9BACL</name>
<accession>H3SLJ2</accession>
<dbReference type="PATRIC" id="fig|1131935.3.peg.4610"/>
<keyword evidence="5" id="KW-1185">Reference proteome</keyword>
<dbReference type="RefSeq" id="WP_006678917.1">
    <property type="nucleotide sequence ID" value="NZ_AHKH01000085.1"/>
</dbReference>
<dbReference type="EMBL" id="AHKH01000085">
    <property type="protein sequence ID" value="EHQ60058.1"/>
    <property type="molecule type" value="Genomic_DNA"/>
</dbReference>
<comment type="caution">
    <text evidence="4">The sequence shown here is derived from an EMBL/GenBank/DDBJ whole genome shotgun (WGS) entry which is preliminary data.</text>
</comment>
<gene>
    <name evidence="4" type="ORF">PDENDC454_22144</name>
</gene>
<dbReference type="InterPro" id="IPR011330">
    <property type="entry name" value="Glyco_hydro/deAcase_b/a-brl"/>
</dbReference>
<protein>
    <submittedName>
        <fullName evidence="4">Polysaccharide deacetylase</fullName>
    </submittedName>
</protein>
<evidence type="ECO:0000256" key="1">
    <source>
        <dbReference type="ARBA" id="ARBA00004613"/>
    </source>
</evidence>